<dbReference type="GeneID" id="78777093"/>
<organism evidence="1 2">
    <name type="scientific">Caenorhabditis remanei</name>
    <name type="common">Caenorhabditis vulgaris</name>
    <dbReference type="NCBI Taxonomy" id="31234"/>
    <lineage>
        <taxon>Eukaryota</taxon>
        <taxon>Metazoa</taxon>
        <taxon>Ecdysozoa</taxon>
        <taxon>Nematoda</taxon>
        <taxon>Chromadorea</taxon>
        <taxon>Rhabditida</taxon>
        <taxon>Rhabditina</taxon>
        <taxon>Rhabditomorpha</taxon>
        <taxon>Rhabditoidea</taxon>
        <taxon>Rhabditidae</taxon>
        <taxon>Peloderinae</taxon>
        <taxon>Caenorhabditis</taxon>
    </lineage>
</organism>
<protein>
    <recommendedName>
        <fullName evidence="3">F-box associated domain-containing protein</fullName>
    </recommendedName>
</protein>
<dbReference type="KEGG" id="crq:GCK72_021068"/>
<reference evidence="1 2" key="1">
    <citation type="submission" date="2019-12" db="EMBL/GenBank/DDBJ databases">
        <title>Chromosome-level assembly of the Caenorhabditis remanei genome.</title>
        <authorList>
            <person name="Teterina A.A."/>
            <person name="Willis J.H."/>
            <person name="Phillips P.C."/>
        </authorList>
    </citation>
    <scope>NUCLEOTIDE SEQUENCE [LARGE SCALE GENOMIC DNA]</scope>
    <source>
        <strain evidence="1 2">PX506</strain>
        <tissue evidence="1">Whole organism</tissue>
    </source>
</reference>
<dbReference type="PANTHER" id="PTHR31379">
    <property type="entry name" value="F-BOX C PROTEIN-RELATED-RELATED"/>
    <property type="match status" value="1"/>
</dbReference>
<evidence type="ECO:0000313" key="2">
    <source>
        <dbReference type="Proteomes" id="UP000483820"/>
    </source>
</evidence>
<dbReference type="AlphaFoldDB" id="A0A6A5GIV9"/>
<dbReference type="Proteomes" id="UP000483820">
    <property type="component" value="Chromosome V"/>
</dbReference>
<dbReference type="RefSeq" id="XP_053582906.1">
    <property type="nucleotide sequence ID" value="XM_053733993.1"/>
</dbReference>
<dbReference type="InterPro" id="IPR021942">
    <property type="entry name" value="DUF3557"/>
</dbReference>
<accession>A0A6A5GIV9</accession>
<evidence type="ECO:0000313" key="1">
    <source>
        <dbReference type="EMBL" id="KAF1754505.1"/>
    </source>
</evidence>
<gene>
    <name evidence="1" type="ORF">GCK72_021068</name>
</gene>
<proteinExistence type="predicted"/>
<evidence type="ECO:0008006" key="3">
    <source>
        <dbReference type="Google" id="ProtNLM"/>
    </source>
</evidence>
<name>A0A6A5GIV9_CAERE</name>
<sequence>MTSNKPLTYLCSRTVLQYLSFSRRKQFYLTCPAIRKTEESVPHRLESVRAHSTSKNLTVIAIDDFEFRFWKLIDSTQLVVQNSTKLETLVSQTVFEQEADDKFLLYYFNREGTVIKNLEGECRWILECKLKAIKNLVTRMSQETVNMGILLNLNCYSISVDSRMTPTEFLDYCRSLATRTDRPIGSVFKMNIGLFSITRNAYFDLVHSQMNANITLLDGEKYATIPMDESKELIIYCDNKALVVEVYASGTRAEQTTDHSERRARRVEQFPYYPHLPILYNPYERFWA</sequence>
<dbReference type="CTD" id="78777093"/>
<dbReference type="EMBL" id="WUAV01000005">
    <property type="protein sequence ID" value="KAF1754505.1"/>
    <property type="molecule type" value="Genomic_DNA"/>
</dbReference>
<comment type="caution">
    <text evidence="1">The sequence shown here is derived from an EMBL/GenBank/DDBJ whole genome shotgun (WGS) entry which is preliminary data.</text>
</comment>